<reference evidence="1" key="1">
    <citation type="submission" date="2014-11" db="EMBL/GenBank/DDBJ databases">
        <authorList>
            <person name="Amaro Gonzalez C."/>
        </authorList>
    </citation>
    <scope>NUCLEOTIDE SEQUENCE</scope>
</reference>
<protein>
    <submittedName>
        <fullName evidence="1">Uncharacterized protein</fullName>
    </submittedName>
</protein>
<name>A0A0E9T3U1_ANGAN</name>
<dbReference type="EMBL" id="GBXM01060907">
    <property type="protein sequence ID" value="JAH47670.1"/>
    <property type="molecule type" value="Transcribed_RNA"/>
</dbReference>
<sequence length="41" mass="4767">MIHVINGCRSRCCHCNASYFHLHRGRVTLMRSDVLYCGENI</sequence>
<evidence type="ECO:0000313" key="1">
    <source>
        <dbReference type="EMBL" id="JAH47670.1"/>
    </source>
</evidence>
<accession>A0A0E9T3U1</accession>
<proteinExistence type="predicted"/>
<organism evidence="1">
    <name type="scientific">Anguilla anguilla</name>
    <name type="common">European freshwater eel</name>
    <name type="synonym">Muraena anguilla</name>
    <dbReference type="NCBI Taxonomy" id="7936"/>
    <lineage>
        <taxon>Eukaryota</taxon>
        <taxon>Metazoa</taxon>
        <taxon>Chordata</taxon>
        <taxon>Craniata</taxon>
        <taxon>Vertebrata</taxon>
        <taxon>Euteleostomi</taxon>
        <taxon>Actinopterygii</taxon>
        <taxon>Neopterygii</taxon>
        <taxon>Teleostei</taxon>
        <taxon>Anguilliformes</taxon>
        <taxon>Anguillidae</taxon>
        <taxon>Anguilla</taxon>
    </lineage>
</organism>
<dbReference type="AlphaFoldDB" id="A0A0E9T3U1"/>
<reference evidence="1" key="2">
    <citation type="journal article" date="2015" name="Fish Shellfish Immunol.">
        <title>Early steps in the European eel (Anguilla anguilla)-Vibrio vulnificus interaction in the gills: Role of the RtxA13 toxin.</title>
        <authorList>
            <person name="Callol A."/>
            <person name="Pajuelo D."/>
            <person name="Ebbesson L."/>
            <person name="Teles M."/>
            <person name="MacKenzie S."/>
            <person name="Amaro C."/>
        </authorList>
    </citation>
    <scope>NUCLEOTIDE SEQUENCE</scope>
</reference>